<dbReference type="Gene3D" id="3.10.20.30">
    <property type="match status" value="1"/>
</dbReference>
<dbReference type="PROSITE" id="PS51384">
    <property type="entry name" value="FAD_FR"/>
    <property type="match status" value="1"/>
</dbReference>
<feature type="domain" description="FAD-binding FR-type" evidence="9">
    <location>
        <begin position="10"/>
        <end position="115"/>
    </location>
</feature>
<dbReference type="PROSITE" id="PS51085">
    <property type="entry name" value="2FE2S_FER_2"/>
    <property type="match status" value="1"/>
</dbReference>
<dbReference type="CDD" id="cd06185">
    <property type="entry name" value="PDR_like"/>
    <property type="match status" value="1"/>
</dbReference>
<dbReference type="EMBL" id="JBHTIW010000001">
    <property type="protein sequence ID" value="MFD0918712.1"/>
    <property type="molecule type" value="Genomic_DNA"/>
</dbReference>
<name>A0ABW3FM64_9PSEU</name>
<proteinExistence type="predicted"/>
<dbReference type="PANTHER" id="PTHR47354:SF1">
    <property type="entry name" value="CARNITINE MONOOXYGENASE REDUCTASE SUBUNIT"/>
    <property type="match status" value="1"/>
</dbReference>
<dbReference type="InterPro" id="IPR050415">
    <property type="entry name" value="MRET"/>
</dbReference>
<dbReference type="Gene3D" id="3.40.50.80">
    <property type="entry name" value="Nucleotide-binding domain of ferredoxin-NADP reductase (FNR) module"/>
    <property type="match status" value="1"/>
</dbReference>
<feature type="domain" description="2Fe-2S ferredoxin-type" evidence="8">
    <location>
        <begin position="239"/>
        <end position="324"/>
    </location>
</feature>
<dbReference type="RefSeq" id="WP_263249525.1">
    <property type="nucleotide sequence ID" value="NZ_BAABLT010000007.1"/>
</dbReference>
<dbReference type="Proteomes" id="UP001597018">
    <property type="component" value="Unassembled WGS sequence"/>
</dbReference>
<dbReference type="PROSITE" id="PS00197">
    <property type="entry name" value="2FE2S_FER_1"/>
    <property type="match status" value="1"/>
</dbReference>
<dbReference type="SUPFAM" id="SSF52343">
    <property type="entry name" value="Ferredoxin reductase-like, C-terminal NADP-linked domain"/>
    <property type="match status" value="1"/>
</dbReference>
<evidence type="ECO:0000256" key="3">
    <source>
        <dbReference type="ARBA" id="ARBA00022714"/>
    </source>
</evidence>
<gene>
    <name evidence="10" type="ORF">ACFQ16_03060</name>
</gene>
<dbReference type="InterPro" id="IPR001041">
    <property type="entry name" value="2Fe-2S_ferredoxin-type"/>
</dbReference>
<dbReference type="CDD" id="cd00207">
    <property type="entry name" value="fer2"/>
    <property type="match status" value="1"/>
</dbReference>
<keyword evidence="4" id="KW-0479">Metal-binding</keyword>
<evidence type="ECO:0000256" key="2">
    <source>
        <dbReference type="ARBA" id="ARBA00022630"/>
    </source>
</evidence>
<keyword evidence="6" id="KW-0408">Iron</keyword>
<dbReference type="Gene3D" id="2.40.30.10">
    <property type="entry name" value="Translation factors"/>
    <property type="match status" value="1"/>
</dbReference>
<dbReference type="Pfam" id="PF00111">
    <property type="entry name" value="Fer2"/>
    <property type="match status" value="1"/>
</dbReference>
<dbReference type="SUPFAM" id="SSF54292">
    <property type="entry name" value="2Fe-2S ferredoxin-like"/>
    <property type="match status" value="1"/>
</dbReference>
<dbReference type="InterPro" id="IPR006058">
    <property type="entry name" value="2Fe2S_fd_BS"/>
</dbReference>
<evidence type="ECO:0000313" key="10">
    <source>
        <dbReference type="EMBL" id="MFD0918712.1"/>
    </source>
</evidence>
<dbReference type="PRINTS" id="PR00409">
    <property type="entry name" value="PHDIOXRDTASE"/>
</dbReference>
<dbReference type="InterPro" id="IPR017927">
    <property type="entry name" value="FAD-bd_FR_type"/>
</dbReference>
<evidence type="ECO:0000256" key="6">
    <source>
        <dbReference type="ARBA" id="ARBA00023004"/>
    </source>
</evidence>
<evidence type="ECO:0000259" key="9">
    <source>
        <dbReference type="PROSITE" id="PS51384"/>
    </source>
</evidence>
<comment type="caution">
    <text evidence="10">The sequence shown here is derived from an EMBL/GenBank/DDBJ whole genome shotgun (WGS) entry which is preliminary data.</text>
</comment>
<evidence type="ECO:0000256" key="5">
    <source>
        <dbReference type="ARBA" id="ARBA00023002"/>
    </source>
</evidence>
<protein>
    <submittedName>
        <fullName evidence="10">PDR/VanB family oxidoreductase</fullName>
    </submittedName>
</protein>
<evidence type="ECO:0000256" key="4">
    <source>
        <dbReference type="ARBA" id="ARBA00022723"/>
    </source>
</evidence>
<keyword evidence="3" id="KW-0001">2Fe-2S</keyword>
<evidence type="ECO:0000313" key="11">
    <source>
        <dbReference type="Proteomes" id="UP001597018"/>
    </source>
</evidence>
<keyword evidence="5" id="KW-0560">Oxidoreductase</keyword>
<dbReference type="InterPro" id="IPR036010">
    <property type="entry name" value="2Fe-2S_ferredoxin-like_sf"/>
</dbReference>
<accession>A0ABW3FM64</accession>
<sequence length="324" mass="35348">MTSAAPARPSTAPTDLVVLVRQLRWESTGVVSVELCAADGNPLPPWQPGAHIDLVLPTGITRQYSLCGSPADRDHYRIAVLRERRSRGGSEYVHAFLRPGQPVRVRGPRNNFGFEPADSYLFIAGGIGITPILPMVRRAEELGVPWRLAYGGRTAGSMAFLGELREYRDRVWLHPSDRAGRIPLGEWLDHPEDGTAIYACGPEPLLRAVESAAAHWAPGSLHLERFRARPKPELPNSEFEVECARSHRTVTVPADRSVLDALEGAGLPVAGSCREGVCGTCETRVLGGTPEHRDDILSGPEREAGERMFICVSRSCGPKLTLDI</sequence>
<dbReference type="InterPro" id="IPR012675">
    <property type="entry name" value="Beta-grasp_dom_sf"/>
</dbReference>
<comment type="cofactor">
    <cofactor evidence="1">
        <name>FAD</name>
        <dbReference type="ChEBI" id="CHEBI:57692"/>
    </cofactor>
</comment>
<organism evidence="10 11">
    <name type="scientific">Saccharopolyspora rosea</name>
    <dbReference type="NCBI Taxonomy" id="524884"/>
    <lineage>
        <taxon>Bacteria</taxon>
        <taxon>Bacillati</taxon>
        <taxon>Actinomycetota</taxon>
        <taxon>Actinomycetes</taxon>
        <taxon>Pseudonocardiales</taxon>
        <taxon>Pseudonocardiaceae</taxon>
        <taxon>Saccharopolyspora</taxon>
    </lineage>
</organism>
<keyword evidence="7" id="KW-0411">Iron-sulfur</keyword>
<dbReference type="InterPro" id="IPR039261">
    <property type="entry name" value="FNR_nucleotide-bd"/>
</dbReference>
<evidence type="ECO:0000256" key="7">
    <source>
        <dbReference type="ARBA" id="ARBA00023014"/>
    </source>
</evidence>
<dbReference type="PANTHER" id="PTHR47354">
    <property type="entry name" value="NADH OXIDOREDUCTASE HCR"/>
    <property type="match status" value="1"/>
</dbReference>
<keyword evidence="2" id="KW-0285">Flavoprotein</keyword>
<dbReference type="SUPFAM" id="SSF63380">
    <property type="entry name" value="Riboflavin synthase domain-like"/>
    <property type="match status" value="1"/>
</dbReference>
<evidence type="ECO:0000256" key="1">
    <source>
        <dbReference type="ARBA" id="ARBA00001974"/>
    </source>
</evidence>
<dbReference type="InterPro" id="IPR017938">
    <property type="entry name" value="Riboflavin_synthase-like_b-brl"/>
</dbReference>
<keyword evidence="11" id="KW-1185">Reference proteome</keyword>
<evidence type="ECO:0000259" key="8">
    <source>
        <dbReference type="PROSITE" id="PS51085"/>
    </source>
</evidence>
<reference evidence="11" key="1">
    <citation type="journal article" date="2019" name="Int. J. Syst. Evol. Microbiol.">
        <title>The Global Catalogue of Microorganisms (GCM) 10K type strain sequencing project: providing services to taxonomists for standard genome sequencing and annotation.</title>
        <authorList>
            <consortium name="The Broad Institute Genomics Platform"/>
            <consortium name="The Broad Institute Genome Sequencing Center for Infectious Disease"/>
            <person name="Wu L."/>
            <person name="Ma J."/>
        </authorList>
    </citation>
    <scope>NUCLEOTIDE SEQUENCE [LARGE SCALE GENOMIC DNA]</scope>
    <source>
        <strain evidence="11">CCUG 56401</strain>
    </source>
</reference>